<dbReference type="SMART" id="SM00369">
    <property type="entry name" value="LRR_TYP"/>
    <property type="match status" value="8"/>
</dbReference>
<dbReference type="PANTHER" id="PTHR24373:SF275">
    <property type="entry name" value="TIR DOMAIN-CONTAINING PROTEIN"/>
    <property type="match status" value="1"/>
</dbReference>
<comment type="caution">
    <text evidence="4">The sequence shown here is derived from an EMBL/GenBank/DDBJ whole genome shotgun (WGS) entry which is preliminary data.</text>
</comment>
<dbReference type="EMBL" id="CAJHNH020001857">
    <property type="protein sequence ID" value="CAG5124723.1"/>
    <property type="molecule type" value="Genomic_DNA"/>
</dbReference>
<keyword evidence="5" id="KW-1185">Reference proteome</keyword>
<evidence type="ECO:0000256" key="3">
    <source>
        <dbReference type="ARBA" id="ARBA00022737"/>
    </source>
</evidence>
<dbReference type="SUPFAM" id="SSF52058">
    <property type="entry name" value="L domain-like"/>
    <property type="match status" value="1"/>
</dbReference>
<evidence type="ECO:0000313" key="5">
    <source>
        <dbReference type="Proteomes" id="UP000678393"/>
    </source>
</evidence>
<evidence type="ECO:0000256" key="1">
    <source>
        <dbReference type="ARBA" id="ARBA00022614"/>
    </source>
</evidence>
<keyword evidence="3" id="KW-0677">Repeat</keyword>
<name>A0A8S3Z5H6_9EUPU</name>
<evidence type="ECO:0000313" key="4">
    <source>
        <dbReference type="EMBL" id="CAG5124723.1"/>
    </source>
</evidence>
<sequence>MENFPYVSVLVFLGVAGQYPHYPPQNDCPYKECFCVGNEMLCNYRYMKAVPQKRNNTSLNMGSIDFGGNLITTIPARSLPANLSKLSLESNPIETIDITAFDESINTLSSLSLSGARFTQLPEAIFRLKHLTELDLYGINILTWNDTGMRGLGTTLQTLNLGAVGLTSWPGWLKSFSHLTELSVTSSSISILPDDALDMVATILTELSLTNNSLTSVPKTLSKMTVLTSLSLDQNRIKDITWLPQLCNLTHLTLNGNHISKAKKLSSALRFYADTIYYFQINDNFLASIPDMSFLKLITSLDYTNNHISDPYSGVIPSDLTDLQLSNNLLPSIPRIFKTMNSVPNLILGFNRVLSVQASDFPIATLTVDLEHNIIVELTDSSFPENSNIISLILRFNPISKISKSAFDNLPRLQQLDIQHTKLTRLPLAIESLTQLSSIDVSGSTDLVCTCLEKSLERIISQLSSYSVAGDCGQTSLYIFFTELSPSCPPM</sequence>
<evidence type="ECO:0000256" key="2">
    <source>
        <dbReference type="ARBA" id="ARBA00022729"/>
    </source>
</evidence>
<dbReference type="SUPFAM" id="SSF52047">
    <property type="entry name" value="RNI-like"/>
    <property type="match status" value="1"/>
</dbReference>
<keyword evidence="1" id="KW-0433">Leucine-rich repeat</keyword>
<dbReference type="AlphaFoldDB" id="A0A8S3Z5H6"/>
<keyword evidence="2" id="KW-0732">Signal</keyword>
<dbReference type="InterPro" id="IPR003591">
    <property type="entry name" value="Leu-rich_rpt_typical-subtyp"/>
</dbReference>
<dbReference type="InterPro" id="IPR050328">
    <property type="entry name" value="Dev_Immune_Receptor"/>
</dbReference>
<dbReference type="Pfam" id="PF13855">
    <property type="entry name" value="LRR_8"/>
    <property type="match status" value="2"/>
</dbReference>
<dbReference type="InterPro" id="IPR032675">
    <property type="entry name" value="LRR_dom_sf"/>
</dbReference>
<organism evidence="4 5">
    <name type="scientific">Candidula unifasciata</name>
    <dbReference type="NCBI Taxonomy" id="100452"/>
    <lineage>
        <taxon>Eukaryota</taxon>
        <taxon>Metazoa</taxon>
        <taxon>Spiralia</taxon>
        <taxon>Lophotrochozoa</taxon>
        <taxon>Mollusca</taxon>
        <taxon>Gastropoda</taxon>
        <taxon>Heterobranchia</taxon>
        <taxon>Euthyneura</taxon>
        <taxon>Panpulmonata</taxon>
        <taxon>Eupulmonata</taxon>
        <taxon>Stylommatophora</taxon>
        <taxon>Helicina</taxon>
        <taxon>Helicoidea</taxon>
        <taxon>Geomitridae</taxon>
        <taxon>Candidula</taxon>
    </lineage>
</organism>
<reference evidence="4" key="1">
    <citation type="submission" date="2021-04" db="EMBL/GenBank/DDBJ databases">
        <authorList>
            <consortium name="Molecular Ecology Group"/>
        </authorList>
    </citation>
    <scope>NUCLEOTIDE SEQUENCE</scope>
</reference>
<protein>
    <submittedName>
        <fullName evidence="4">Uncharacterized protein</fullName>
    </submittedName>
</protein>
<dbReference type="Proteomes" id="UP000678393">
    <property type="component" value="Unassembled WGS sequence"/>
</dbReference>
<dbReference type="PROSITE" id="PS51450">
    <property type="entry name" value="LRR"/>
    <property type="match status" value="2"/>
</dbReference>
<gene>
    <name evidence="4" type="ORF">CUNI_LOCUS10281</name>
</gene>
<dbReference type="Gene3D" id="3.80.10.10">
    <property type="entry name" value="Ribonuclease Inhibitor"/>
    <property type="match status" value="4"/>
</dbReference>
<proteinExistence type="predicted"/>
<dbReference type="InterPro" id="IPR001611">
    <property type="entry name" value="Leu-rich_rpt"/>
</dbReference>
<dbReference type="PANTHER" id="PTHR24373">
    <property type="entry name" value="SLIT RELATED LEUCINE-RICH REPEAT NEURONAL PROTEIN"/>
    <property type="match status" value="1"/>
</dbReference>
<dbReference type="OrthoDB" id="676979at2759"/>
<accession>A0A8S3Z5H6</accession>